<accession>A0A8S1YRQ3</accession>
<evidence type="ECO:0000313" key="2">
    <source>
        <dbReference type="Proteomes" id="UP000683925"/>
    </source>
</evidence>
<organism evidence="1 2">
    <name type="scientific">Paramecium octaurelia</name>
    <dbReference type="NCBI Taxonomy" id="43137"/>
    <lineage>
        <taxon>Eukaryota</taxon>
        <taxon>Sar</taxon>
        <taxon>Alveolata</taxon>
        <taxon>Ciliophora</taxon>
        <taxon>Intramacronucleata</taxon>
        <taxon>Oligohymenophorea</taxon>
        <taxon>Peniculida</taxon>
        <taxon>Parameciidae</taxon>
        <taxon>Paramecium</taxon>
    </lineage>
</organism>
<protein>
    <submittedName>
        <fullName evidence="1">Uncharacterized protein</fullName>
    </submittedName>
</protein>
<evidence type="ECO:0000313" key="1">
    <source>
        <dbReference type="EMBL" id="CAD8214534.1"/>
    </source>
</evidence>
<keyword evidence="2" id="KW-1185">Reference proteome</keyword>
<dbReference type="EMBL" id="CAJJDP010000185">
    <property type="protein sequence ID" value="CAD8214534.1"/>
    <property type="molecule type" value="Genomic_DNA"/>
</dbReference>
<dbReference type="Proteomes" id="UP000683925">
    <property type="component" value="Unassembled WGS sequence"/>
</dbReference>
<sequence>MGDVGYWQNIRPIKIFKLKVQTKIIKLFIQIPCN</sequence>
<reference evidence="1" key="1">
    <citation type="submission" date="2021-01" db="EMBL/GenBank/DDBJ databases">
        <authorList>
            <consortium name="Genoscope - CEA"/>
            <person name="William W."/>
        </authorList>
    </citation>
    <scope>NUCLEOTIDE SEQUENCE</scope>
</reference>
<comment type="caution">
    <text evidence="1">The sequence shown here is derived from an EMBL/GenBank/DDBJ whole genome shotgun (WGS) entry which is preliminary data.</text>
</comment>
<gene>
    <name evidence="1" type="ORF">POCTA_138.1.T1810015</name>
</gene>
<proteinExistence type="predicted"/>
<name>A0A8S1YRQ3_PAROT</name>
<dbReference type="AlphaFoldDB" id="A0A8S1YRQ3"/>